<name>G2YHY9_BOTF4</name>
<gene>
    <name evidence="2" type="ORF">BofuT4_uP016320.1</name>
</gene>
<protein>
    <submittedName>
        <fullName evidence="2">Uncharacterized protein</fullName>
    </submittedName>
</protein>
<organism evidence="2 3">
    <name type="scientific">Botryotinia fuckeliana (strain T4)</name>
    <name type="common">Noble rot fungus</name>
    <name type="synonym">Botrytis cinerea</name>
    <dbReference type="NCBI Taxonomy" id="999810"/>
    <lineage>
        <taxon>Eukaryota</taxon>
        <taxon>Fungi</taxon>
        <taxon>Dikarya</taxon>
        <taxon>Ascomycota</taxon>
        <taxon>Pezizomycotina</taxon>
        <taxon>Leotiomycetes</taxon>
        <taxon>Helotiales</taxon>
        <taxon>Sclerotiniaceae</taxon>
        <taxon>Botrytis</taxon>
    </lineage>
</organism>
<evidence type="ECO:0000313" key="2">
    <source>
        <dbReference type="EMBL" id="CCD51326.1"/>
    </source>
</evidence>
<dbReference type="HOGENOM" id="CLU_2497634_0_0_1"/>
<dbReference type="InParanoid" id="G2YHY9"/>
<feature type="region of interest" description="Disordered" evidence="1">
    <location>
        <begin position="1"/>
        <end position="28"/>
    </location>
</feature>
<evidence type="ECO:0000256" key="1">
    <source>
        <dbReference type="SAM" id="MobiDB-lite"/>
    </source>
</evidence>
<proteinExistence type="predicted"/>
<evidence type="ECO:0000313" key="3">
    <source>
        <dbReference type="Proteomes" id="UP000008177"/>
    </source>
</evidence>
<dbReference type="EMBL" id="FQ790337">
    <property type="protein sequence ID" value="CCD51326.1"/>
    <property type="molecule type" value="Genomic_DNA"/>
</dbReference>
<dbReference type="Proteomes" id="UP000008177">
    <property type="component" value="Unplaced contigs"/>
</dbReference>
<dbReference type="AlphaFoldDB" id="G2YHY9"/>
<sequence length="86" mass="9294">MSAFREQDISQTRVQISNANNQTSNGGEIAEELAPTPLVWISAVPYGIWMQLIRGEGAGMPNIAFATEIGGSHFLFLLFIPVSTPS</sequence>
<reference evidence="3" key="1">
    <citation type="journal article" date="2011" name="PLoS Genet.">
        <title>Genomic analysis of the necrotrophic fungal pathogens Sclerotinia sclerotiorum and Botrytis cinerea.</title>
        <authorList>
            <person name="Amselem J."/>
            <person name="Cuomo C.A."/>
            <person name="van Kan J.A."/>
            <person name="Viaud M."/>
            <person name="Benito E.P."/>
            <person name="Couloux A."/>
            <person name="Coutinho P.M."/>
            <person name="de Vries R.P."/>
            <person name="Dyer P.S."/>
            <person name="Fillinger S."/>
            <person name="Fournier E."/>
            <person name="Gout L."/>
            <person name="Hahn M."/>
            <person name="Kohn L."/>
            <person name="Lapalu N."/>
            <person name="Plummer K.M."/>
            <person name="Pradier J.M."/>
            <person name="Quevillon E."/>
            <person name="Sharon A."/>
            <person name="Simon A."/>
            <person name="ten Have A."/>
            <person name="Tudzynski B."/>
            <person name="Tudzynski P."/>
            <person name="Wincker P."/>
            <person name="Andrew M."/>
            <person name="Anthouard V."/>
            <person name="Beever R.E."/>
            <person name="Beffa R."/>
            <person name="Benoit I."/>
            <person name="Bouzid O."/>
            <person name="Brault B."/>
            <person name="Chen Z."/>
            <person name="Choquer M."/>
            <person name="Collemare J."/>
            <person name="Cotton P."/>
            <person name="Danchin E.G."/>
            <person name="Da Silva C."/>
            <person name="Gautier A."/>
            <person name="Giraud C."/>
            <person name="Giraud T."/>
            <person name="Gonzalez C."/>
            <person name="Grossetete S."/>
            <person name="Guldener U."/>
            <person name="Henrissat B."/>
            <person name="Howlett B.J."/>
            <person name="Kodira C."/>
            <person name="Kretschmer M."/>
            <person name="Lappartient A."/>
            <person name="Leroch M."/>
            <person name="Levis C."/>
            <person name="Mauceli E."/>
            <person name="Neuveglise C."/>
            <person name="Oeser B."/>
            <person name="Pearson M."/>
            <person name="Poulain J."/>
            <person name="Poussereau N."/>
            <person name="Quesneville H."/>
            <person name="Rascle C."/>
            <person name="Schumacher J."/>
            <person name="Segurens B."/>
            <person name="Sexton A."/>
            <person name="Silva E."/>
            <person name="Sirven C."/>
            <person name="Soanes D.M."/>
            <person name="Talbot N.J."/>
            <person name="Templeton M."/>
            <person name="Yandava C."/>
            <person name="Yarden O."/>
            <person name="Zeng Q."/>
            <person name="Rollins J.A."/>
            <person name="Lebrun M.H."/>
            <person name="Dickman M."/>
        </authorList>
    </citation>
    <scope>NUCLEOTIDE SEQUENCE [LARGE SCALE GENOMIC DNA]</scope>
    <source>
        <strain evidence="3">T4</strain>
    </source>
</reference>
<feature type="compositionally biased region" description="Polar residues" evidence="1">
    <location>
        <begin position="9"/>
        <end position="26"/>
    </location>
</feature>
<accession>G2YHY9</accession>